<dbReference type="Pfam" id="PF00903">
    <property type="entry name" value="Glyoxalase"/>
    <property type="match status" value="1"/>
</dbReference>
<accession>A0ABN2PG97</accession>
<dbReference type="Pfam" id="PF18029">
    <property type="entry name" value="Glyoxalase_6"/>
    <property type="match status" value="1"/>
</dbReference>
<dbReference type="InterPro" id="IPR037523">
    <property type="entry name" value="VOC_core"/>
</dbReference>
<dbReference type="Gene3D" id="3.10.180.10">
    <property type="entry name" value="2,3-Dihydroxybiphenyl 1,2-Dioxygenase, domain 1"/>
    <property type="match status" value="2"/>
</dbReference>
<gene>
    <name evidence="2" type="ORF">GCM10009775_10790</name>
</gene>
<feature type="domain" description="VOC" evidence="1">
    <location>
        <begin position="134"/>
        <end position="262"/>
    </location>
</feature>
<reference evidence="2 3" key="1">
    <citation type="journal article" date="2019" name="Int. J. Syst. Evol. Microbiol.">
        <title>The Global Catalogue of Microorganisms (GCM) 10K type strain sequencing project: providing services to taxonomists for standard genome sequencing and annotation.</title>
        <authorList>
            <consortium name="The Broad Institute Genomics Platform"/>
            <consortium name="The Broad Institute Genome Sequencing Center for Infectious Disease"/>
            <person name="Wu L."/>
            <person name="Ma J."/>
        </authorList>
    </citation>
    <scope>NUCLEOTIDE SEQUENCE [LARGE SCALE GENOMIC DNA]</scope>
    <source>
        <strain evidence="2 3">JCM 14900</strain>
    </source>
</reference>
<evidence type="ECO:0000313" key="3">
    <source>
        <dbReference type="Proteomes" id="UP001501343"/>
    </source>
</evidence>
<dbReference type="Proteomes" id="UP001501343">
    <property type="component" value="Unassembled WGS sequence"/>
</dbReference>
<dbReference type="InterPro" id="IPR052164">
    <property type="entry name" value="Anthracycline_SecMetBiosynth"/>
</dbReference>
<comment type="caution">
    <text evidence="2">The sequence shown here is derived from an EMBL/GenBank/DDBJ whole genome shotgun (WGS) entry which is preliminary data.</text>
</comment>
<keyword evidence="3" id="KW-1185">Reference proteome</keyword>
<evidence type="ECO:0000259" key="1">
    <source>
        <dbReference type="PROSITE" id="PS51819"/>
    </source>
</evidence>
<dbReference type="RefSeq" id="WP_248146186.1">
    <property type="nucleotide sequence ID" value="NZ_BAAAOF010000002.1"/>
</dbReference>
<protein>
    <submittedName>
        <fullName evidence="2">VOC family protein</fullName>
    </submittedName>
</protein>
<dbReference type="PANTHER" id="PTHR33993">
    <property type="entry name" value="GLYOXALASE-RELATED"/>
    <property type="match status" value="1"/>
</dbReference>
<dbReference type="InterPro" id="IPR004360">
    <property type="entry name" value="Glyas_Fos-R_dOase_dom"/>
</dbReference>
<sequence length="266" mass="28334">MLRTYPHGVPCWIQLDVADTSVASAFYGELFGWTFADAVPGEPGAYLFARIDGEDAGAIALKDADGGWISFIACDDIDATCAAVERAGGFVADPPDEGSPFGRSATCVDPLGAAFQLWQAGTHPGSQVVNVPGAWNFSDLHTPDAESSLRFYGDIFGWRVDADLGAGMIRLPGYGDHLAATIDPDIHERQAFAPEGFADVIAGLTPDDSSEWIMRFTVGDRDDSAERIESLGGSVLTRADTEWTKEAMAEDPAGARFVISQLSPPE</sequence>
<evidence type="ECO:0000313" key="2">
    <source>
        <dbReference type="EMBL" id="GAA1920031.1"/>
    </source>
</evidence>
<dbReference type="EMBL" id="BAAAOF010000002">
    <property type="protein sequence ID" value="GAA1920031.1"/>
    <property type="molecule type" value="Genomic_DNA"/>
</dbReference>
<name>A0ABN2PG97_9MICO</name>
<dbReference type="InterPro" id="IPR029068">
    <property type="entry name" value="Glyas_Bleomycin-R_OHBP_Dase"/>
</dbReference>
<feature type="domain" description="VOC" evidence="1">
    <location>
        <begin position="9"/>
        <end position="120"/>
    </location>
</feature>
<proteinExistence type="predicted"/>
<dbReference type="CDD" id="cd07247">
    <property type="entry name" value="SgaA_N_like"/>
    <property type="match status" value="1"/>
</dbReference>
<dbReference type="PROSITE" id="PS51819">
    <property type="entry name" value="VOC"/>
    <property type="match status" value="2"/>
</dbReference>
<organism evidence="2 3">
    <name type="scientific">Microbacterium aoyamense</name>
    <dbReference type="NCBI Taxonomy" id="344166"/>
    <lineage>
        <taxon>Bacteria</taxon>
        <taxon>Bacillati</taxon>
        <taxon>Actinomycetota</taxon>
        <taxon>Actinomycetes</taxon>
        <taxon>Micrococcales</taxon>
        <taxon>Microbacteriaceae</taxon>
        <taxon>Microbacterium</taxon>
    </lineage>
</organism>
<dbReference type="InterPro" id="IPR041581">
    <property type="entry name" value="Glyoxalase_6"/>
</dbReference>
<dbReference type="SUPFAM" id="SSF54593">
    <property type="entry name" value="Glyoxalase/Bleomycin resistance protein/Dihydroxybiphenyl dioxygenase"/>
    <property type="match status" value="2"/>
</dbReference>
<dbReference type="PANTHER" id="PTHR33993:SF14">
    <property type="entry name" value="GB|AAF24581.1"/>
    <property type="match status" value="1"/>
</dbReference>